<proteinExistence type="predicted"/>
<protein>
    <recommendedName>
        <fullName evidence="3">DUF4390 domain-containing protein</fullName>
    </recommendedName>
</protein>
<evidence type="ECO:0000313" key="2">
    <source>
        <dbReference type="EMBL" id="KUG27327.1"/>
    </source>
</evidence>
<evidence type="ECO:0000256" key="1">
    <source>
        <dbReference type="SAM" id="MobiDB-lite"/>
    </source>
</evidence>
<dbReference type="EMBL" id="LNQE01000341">
    <property type="protein sequence ID" value="KUG27327.1"/>
    <property type="molecule type" value="Genomic_DNA"/>
</dbReference>
<accession>A0A0W8G2G1</accession>
<feature type="region of interest" description="Disordered" evidence="1">
    <location>
        <begin position="105"/>
        <end position="125"/>
    </location>
</feature>
<sequence length="202" mass="21503">MRRAVGAACLAAVLAVVAAAPLAAASLDLSNLVLNNHDGRILVRFGLAIPDLTPLETVFAEGGVLALRMDARLSEKSDYLWDHQVAEAARMAVIRKTGAGYVVEPAPAPRPGKSGAAPATPAGEPAVPLASGTDLTEVLRQAFGEVALDLGAWEVLKRGESYVLGLGISLVRGDVSAFWRNTLFFWSFDVIPKARYRLDFTY</sequence>
<name>A0A0W8G2G1_9ZZZZ</name>
<organism evidence="2">
    <name type="scientific">hydrocarbon metagenome</name>
    <dbReference type="NCBI Taxonomy" id="938273"/>
    <lineage>
        <taxon>unclassified sequences</taxon>
        <taxon>metagenomes</taxon>
        <taxon>ecological metagenomes</taxon>
    </lineage>
</organism>
<gene>
    <name evidence="2" type="ORF">ASZ90_002829</name>
</gene>
<feature type="compositionally biased region" description="Low complexity" evidence="1">
    <location>
        <begin position="116"/>
        <end position="125"/>
    </location>
</feature>
<comment type="caution">
    <text evidence="2">The sequence shown here is derived from an EMBL/GenBank/DDBJ whole genome shotgun (WGS) entry which is preliminary data.</text>
</comment>
<evidence type="ECO:0008006" key="3">
    <source>
        <dbReference type="Google" id="ProtNLM"/>
    </source>
</evidence>
<dbReference type="Pfam" id="PF14334">
    <property type="entry name" value="DUF4390"/>
    <property type="match status" value="1"/>
</dbReference>
<dbReference type="InterPro" id="IPR025500">
    <property type="entry name" value="DUF4390"/>
</dbReference>
<reference evidence="2" key="1">
    <citation type="journal article" date="2015" name="Proc. Natl. Acad. Sci. U.S.A.">
        <title>Networks of energetic and metabolic interactions define dynamics in microbial communities.</title>
        <authorList>
            <person name="Embree M."/>
            <person name="Liu J.K."/>
            <person name="Al-Bassam M.M."/>
            <person name="Zengler K."/>
        </authorList>
    </citation>
    <scope>NUCLEOTIDE SEQUENCE</scope>
</reference>
<dbReference type="AlphaFoldDB" id="A0A0W8G2G1"/>